<evidence type="ECO:0000313" key="11">
    <source>
        <dbReference type="Proteomes" id="UP001174909"/>
    </source>
</evidence>
<dbReference type="PANTHER" id="PTHR33507:SF4">
    <property type="entry name" value="NODULATION COMPETITIVENESS PROTEIN NFED"/>
    <property type="match status" value="1"/>
</dbReference>
<accession>A0AA35S2H8</accession>
<evidence type="ECO:0000259" key="8">
    <source>
        <dbReference type="Pfam" id="PF24961"/>
    </source>
</evidence>
<reference evidence="10" key="1">
    <citation type="submission" date="2023-03" db="EMBL/GenBank/DDBJ databases">
        <authorList>
            <person name="Steffen K."/>
            <person name="Cardenas P."/>
        </authorList>
    </citation>
    <scope>NUCLEOTIDE SEQUENCE</scope>
</reference>
<dbReference type="GO" id="GO:0016020">
    <property type="term" value="C:membrane"/>
    <property type="evidence" value="ECO:0007669"/>
    <property type="project" value="UniProtKB-SubCell"/>
</dbReference>
<evidence type="ECO:0000256" key="6">
    <source>
        <dbReference type="SAM" id="SignalP"/>
    </source>
</evidence>
<feature type="domain" description="NfeD1b N-terminal" evidence="9">
    <location>
        <begin position="26"/>
        <end position="183"/>
    </location>
</feature>
<dbReference type="Pfam" id="PF25145">
    <property type="entry name" value="NfeD1b_N"/>
    <property type="match status" value="1"/>
</dbReference>
<comment type="caution">
    <text evidence="10">The sequence shown here is derived from an EMBL/GenBank/DDBJ whole genome shotgun (WGS) entry which is preliminary data.</text>
</comment>
<evidence type="ECO:0000256" key="4">
    <source>
        <dbReference type="ARBA" id="ARBA00023136"/>
    </source>
</evidence>
<feature type="domain" description="NfeD-like C-terminal" evidence="7">
    <location>
        <begin position="369"/>
        <end position="424"/>
    </location>
</feature>
<evidence type="ECO:0000259" key="7">
    <source>
        <dbReference type="Pfam" id="PF01957"/>
    </source>
</evidence>
<dbReference type="SUPFAM" id="SSF52096">
    <property type="entry name" value="ClpP/crotonase"/>
    <property type="match status" value="1"/>
</dbReference>
<keyword evidence="4 5" id="KW-0472">Membrane</keyword>
<dbReference type="GO" id="GO:0008233">
    <property type="term" value="F:peptidase activity"/>
    <property type="evidence" value="ECO:0007669"/>
    <property type="project" value="UniProtKB-KW"/>
</dbReference>
<keyword evidence="11" id="KW-1185">Reference proteome</keyword>
<evidence type="ECO:0000259" key="9">
    <source>
        <dbReference type="Pfam" id="PF25145"/>
    </source>
</evidence>
<name>A0AA35S2H8_GEOBA</name>
<feature type="transmembrane region" description="Helical" evidence="5">
    <location>
        <begin position="333"/>
        <end position="352"/>
    </location>
</feature>
<feature type="chain" id="PRO_5041205072" evidence="6">
    <location>
        <begin position="17"/>
        <end position="438"/>
    </location>
</feature>
<dbReference type="InterPro" id="IPR029045">
    <property type="entry name" value="ClpP/crotonase-like_dom_sf"/>
</dbReference>
<feature type="domain" description="NfeD integral membrane" evidence="8">
    <location>
        <begin position="233"/>
        <end position="351"/>
    </location>
</feature>
<feature type="transmembrane region" description="Helical" evidence="5">
    <location>
        <begin position="229"/>
        <end position="248"/>
    </location>
</feature>
<dbReference type="InterPro" id="IPR002810">
    <property type="entry name" value="NfeD-like_C"/>
</dbReference>
<dbReference type="Gene3D" id="2.40.50.140">
    <property type="entry name" value="Nucleic acid-binding proteins"/>
    <property type="match status" value="1"/>
</dbReference>
<keyword evidence="10" id="KW-0378">Hydrolase</keyword>
<keyword evidence="2 5" id="KW-0812">Transmembrane</keyword>
<keyword evidence="3 5" id="KW-1133">Transmembrane helix</keyword>
<dbReference type="InterPro" id="IPR056739">
    <property type="entry name" value="NfeD_membrane"/>
</dbReference>
<keyword evidence="10" id="KW-0645">Protease</keyword>
<dbReference type="PANTHER" id="PTHR33507">
    <property type="entry name" value="INNER MEMBRANE PROTEIN YBBJ"/>
    <property type="match status" value="1"/>
</dbReference>
<dbReference type="SUPFAM" id="SSF141322">
    <property type="entry name" value="NfeD domain-like"/>
    <property type="match status" value="1"/>
</dbReference>
<evidence type="ECO:0000313" key="10">
    <source>
        <dbReference type="EMBL" id="CAI8022215.1"/>
    </source>
</evidence>
<dbReference type="Proteomes" id="UP001174909">
    <property type="component" value="Unassembled WGS sequence"/>
</dbReference>
<dbReference type="CDD" id="cd07020">
    <property type="entry name" value="Clp_protease_NfeD_1"/>
    <property type="match status" value="1"/>
</dbReference>
<organism evidence="10 11">
    <name type="scientific">Geodia barretti</name>
    <name type="common">Barrett's horny sponge</name>
    <dbReference type="NCBI Taxonomy" id="519541"/>
    <lineage>
        <taxon>Eukaryota</taxon>
        <taxon>Metazoa</taxon>
        <taxon>Porifera</taxon>
        <taxon>Demospongiae</taxon>
        <taxon>Heteroscleromorpha</taxon>
        <taxon>Tetractinellida</taxon>
        <taxon>Astrophorina</taxon>
        <taxon>Geodiidae</taxon>
        <taxon>Geodia</taxon>
    </lineage>
</organism>
<dbReference type="InterPro" id="IPR012340">
    <property type="entry name" value="NA-bd_OB-fold"/>
</dbReference>
<comment type="subcellular location">
    <subcellularLocation>
        <location evidence="1">Membrane</location>
        <topology evidence="1">Multi-pass membrane protein</topology>
    </subcellularLocation>
</comment>
<dbReference type="Pfam" id="PF01957">
    <property type="entry name" value="NfeD"/>
    <property type="match status" value="1"/>
</dbReference>
<dbReference type="Gene3D" id="3.90.226.10">
    <property type="entry name" value="2-enoyl-CoA Hydratase, Chain A, domain 1"/>
    <property type="match status" value="1"/>
</dbReference>
<dbReference type="InterPro" id="IPR056738">
    <property type="entry name" value="NfeD1b_N"/>
</dbReference>
<dbReference type="InterPro" id="IPR052165">
    <property type="entry name" value="Membrane_assoc_protease"/>
</dbReference>
<dbReference type="EMBL" id="CASHTH010001945">
    <property type="protein sequence ID" value="CAI8022215.1"/>
    <property type="molecule type" value="Genomic_DNA"/>
</dbReference>
<feature type="signal peptide" evidence="6">
    <location>
        <begin position="1"/>
        <end position="16"/>
    </location>
</feature>
<evidence type="ECO:0000256" key="2">
    <source>
        <dbReference type="ARBA" id="ARBA00022692"/>
    </source>
</evidence>
<evidence type="ECO:0000256" key="3">
    <source>
        <dbReference type="ARBA" id="ARBA00022989"/>
    </source>
</evidence>
<keyword evidence="6" id="KW-0732">Signal</keyword>
<dbReference type="Pfam" id="PF24961">
    <property type="entry name" value="NfeD_membrane"/>
    <property type="match status" value="1"/>
</dbReference>
<gene>
    <name evidence="10" type="ORF">GBAR_LOCUS13064</name>
</gene>
<proteinExistence type="predicted"/>
<dbReference type="AlphaFoldDB" id="A0AA35S2H8"/>
<sequence length="438" mass="44548">MVGVCLAVCAAPSASAAAPDVHQVDVVDIIHSVSAGQVVATISAAEEAGAGLVLIRLDTPGGLDTAMREIIEAILNSEVPVAVFVGPAGSRAASAGYLITLAADISGMAPGTNMGAATPISGTGGEMPETLSRKVESDAAAYLRSIAERRGRDVALAEQGVTEARSWTASEALEAGLIDLMAGDTEEFLAAIHGRTVTRIDGSEVMLDTADAIVVLTEMSFRDRALSVIANPNLAVLLGMIGLLGLYLEFSNPGLLIPGILGGIALLLAAFGLNFLPVSLLGVLLLLAGIGLLTAEALTPSFGIMGLSGAVALTIGLLFFFEEQSLPTPALNLTWGLVIPSVLVFVGLVFFLGQLVVRAQKSPAVSGREGMIGLVATAYTDISPGGAGKVFVHGEFWDATSAGAVSEGERVRVLALLEGLTLQVGSAAAPGPDGARDE</sequence>
<feature type="transmembrane region" description="Helical" evidence="5">
    <location>
        <begin position="302"/>
        <end position="321"/>
    </location>
</feature>
<protein>
    <submittedName>
        <fullName evidence="10">Membrane-bound protease PH1510</fullName>
    </submittedName>
</protein>
<dbReference type="GO" id="GO:0006508">
    <property type="term" value="P:proteolysis"/>
    <property type="evidence" value="ECO:0007669"/>
    <property type="project" value="UniProtKB-KW"/>
</dbReference>
<evidence type="ECO:0000256" key="5">
    <source>
        <dbReference type="SAM" id="Phobius"/>
    </source>
</evidence>
<evidence type="ECO:0000256" key="1">
    <source>
        <dbReference type="ARBA" id="ARBA00004141"/>
    </source>
</evidence>